<dbReference type="AlphaFoldDB" id="A0A6J7RN91"/>
<feature type="domain" description="Mop" evidence="2">
    <location>
        <begin position="185"/>
        <end position="251"/>
    </location>
</feature>
<dbReference type="Gene3D" id="1.10.10.10">
    <property type="entry name" value="Winged helix-like DNA-binding domain superfamily/Winged helix DNA-binding domain"/>
    <property type="match status" value="1"/>
</dbReference>
<dbReference type="NCBIfam" id="TIGR00638">
    <property type="entry name" value="Mop"/>
    <property type="match status" value="1"/>
</dbReference>
<evidence type="ECO:0000313" key="3">
    <source>
        <dbReference type="EMBL" id="CAB5030216.1"/>
    </source>
</evidence>
<dbReference type="PROSITE" id="PS51866">
    <property type="entry name" value="MOP"/>
    <property type="match status" value="1"/>
</dbReference>
<dbReference type="EMBL" id="CAFBPN010000125">
    <property type="protein sequence ID" value="CAB5030216.1"/>
    <property type="molecule type" value="Genomic_DNA"/>
</dbReference>
<dbReference type="Pfam" id="PF03459">
    <property type="entry name" value="TOBE"/>
    <property type="match status" value="1"/>
</dbReference>
<keyword evidence="1" id="KW-0500">Molybdenum</keyword>
<dbReference type="Gene3D" id="2.40.50.100">
    <property type="match status" value="1"/>
</dbReference>
<dbReference type="InterPro" id="IPR005116">
    <property type="entry name" value="Transp-assoc_OB_typ1"/>
</dbReference>
<dbReference type="InterPro" id="IPR036390">
    <property type="entry name" value="WH_DNA-bd_sf"/>
</dbReference>
<name>A0A6J7RN91_9ZZZZ</name>
<dbReference type="SUPFAM" id="SSF50331">
    <property type="entry name" value="MOP-like"/>
    <property type="match status" value="1"/>
</dbReference>
<proteinExistence type="predicted"/>
<gene>
    <name evidence="3" type="ORF">UFOPK4098_01471</name>
</gene>
<organism evidence="3">
    <name type="scientific">freshwater metagenome</name>
    <dbReference type="NCBI Taxonomy" id="449393"/>
    <lineage>
        <taxon>unclassified sequences</taxon>
        <taxon>metagenomes</taxon>
        <taxon>ecological metagenomes</taxon>
    </lineage>
</organism>
<accession>A0A6J7RN91</accession>
<dbReference type="InterPro" id="IPR008995">
    <property type="entry name" value="Mo/tungstate-bd_C_term_dom"/>
</dbReference>
<dbReference type="GO" id="GO:0015689">
    <property type="term" value="P:molybdate ion transport"/>
    <property type="evidence" value="ECO:0007669"/>
    <property type="project" value="InterPro"/>
</dbReference>
<dbReference type="SUPFAM" id="SSF46785">
    <property type="entry name" value="Winged helix' DNA-binding domain"/>
    <property type="match status" value="1"/>
</dbReference>
<evidence type="ECO:0000256" key="1">
    <source>
        <dbReference type="ARBA" id="ARBA00022505"/>
    </source>
</evidence>
<dbReference type="InterPro" id="IPR004606">
    <property type="entry name" value="Mop_domain"/>
</dbReference>
<dbReference type="InterPro" id="IPR036388">
    <property type="entry name" value="WH-like_DNA-bd_sf"/>
</dbReference>
<evidence type="ECO:0000259" key="2">
    <source>
        <dbReference type="PROSITE" id="PS51866"/>
    </source>
</evidence>
<reference evidence="3" key="1">
    <citation type="submission" date="2020-05" db="EMBL/GenBank/DDBJ databases">
        <authorList>
            <person name="Chiriac C."/>
            <person name="Salcher M."/>
            <person name="Ghai R."/>
            <person name="Kavagutti S V."/>
        </authorList>
    </citation>
    <scope>NUCLEOTIDE SEQUENCE</scope>
</reference>
<protein>
    <submittedName>
        <fullName evidence="3">Unannotated protein</fullName>
    </submittedName>
</protein>
<sequence length="254" mass="27753">MESIKNNQLSLVEATCLALISQGSTHGYDIAKRFHPNGDIGEVFTQTNPVVYRALKSLEAAQLVKSTDALGVRKQLKFALSMTGEGDRMLKSWLNAPATHIRDLRTEFLVKLHLRELAGMKQQKFIAMQRDALDTVLARLLANSSRSAVAIWRREQARAVSRFLDELAGEESPPVNNTDREDSLQLSARNQLHAKVISVKHGGVLSTVKLALDPGQTMTATITREATDALALAPGTEVLGLCKATDVLVARSLT</sequence>